<proteinExistence type="predicted"/>
<reference evidence="1 2" key="1">
    <citation type="submission" date="2012-08" db="EMBL/GenBank/DDBJ databases">
        <authorList>
            <person name="Gan P.H.P."/>
            <person name="Ikeda K."/>
            <person name="Irieda H."/>
            <person name="Narusaka M."/>
            <person name="O'Connell R.J."/>
            <person name="Narusaka Y."/>
            <person name="Takano Y."/>
            <person name="Kubo Y."/>
            <person name="Shirasu K."/>
        </authorList>
    </citation>
    <scope>NUCLEOTIDE SEQUENCE [LARGE SCALE GENOMIC DNA]</scope>
    <source>
        <strain evidence="1 2">Nara gc5</strain>
    </source>
</reference>
<dbReference type="Proteomes" id="UP000011096">
    <property type="component" value="Unassembled WGS sequence"/>
</dbReference>
<dbReference type="AlphaFoldDB" id="A0A7J6JT20"/>
<name>A0A7J6JT20_COLFN</name>
<comment type="caution">
    <text evidence="1">The sequence shown here is derived from an EMBL/GenBank/DDBJ whole genome shotgun (WGS) entry which is preliminary data.</text>
</comment>
<dbReference type="RefSeq" id="XP_066010012.1">
    <property type="nucleotide sequence ID" value="XM_066150769.1"/>
</dbReference>
<dbReference type="GeneID" id="90979599"/>
<dbReference type="InParanoid" id="A0A7J6JT20"/>
<evidence type="ECO:0000313" key="2">
    <source>
        <dbReference type="Proteomes" id="UP000011096"/>
    </source>
</evidence>
<evidence type="ECO:0000313" key="1">
    <source>
        <dbReference type="EMBL" id="KAF4493157.1"/>
    </source>
</evidence>
<dbReference type="EMBL" id="ANPB02000001">
    <property type="protein sequence ID" value="KAF4493157.1"/>
    <property type="molecule type" value="Genomic_DNA"/>
</dbReference>
<gene>
    <name evidence="1" type="ORF">CGGC5_v001063</name>
</gene>
<organism evidence="1 2">
    <name type="scientific">Colletotrichum fructicola (strain Nara gc5)</name>
    <name type="common">Anthracnose fungus</name>
    <name type="synonym">Colletotrichum gloeosporioides (strain Nara gc5)</name>
    <dbReference type="NCBI Taxonomy" id="1213859"/>
    <lineage>
        <taxon>Eukaryota</taxon>
        <taxon>Fungi</taxon>
        <taxon>Dikarya</taxon>
        <taxon>Ascomycota</taxon>
        <taxon>Pezizomycotina</taxon>
        <taxon>Sordariomycetes</taxon>
        <taxon>Hypocreomycetidae</taxon>
        <taxon>Glomerellales</taxon>
        <taxon>Glomerellaceae</taxon>
        <taxon>Colletotrichum</taxon>
        <taxon>Colletotrichum gloeosporioides species complex</taxon>
    </lineage>
</organism>
<protein>
    <submittedName>
        <fullName evidence="1">Uncharacterized protein</fullName>
    </submittedName>
</protein>
<reference evidence="1 2" key="2">
    <citation type="submission" date="2020-04" db="EMBL/GenBank/DDBJ databases">
        <title>Genome sequencing and assembly of multiple isolates from the Colletotrichum gloeosporioides species complex.</title>
        <authorList>
            <person name="Gan P."/>
            <person name="Shirasu K."/>
        </authorList>
    </citation>
    <scope>NUCLEOTIDE SEQUENCE [LARGE SCALE GENOMIC DNA]</scope>
    <source>
        <strain evidence="1 2">Nara gc5</strain>
    </source>
</reference>
<accession>A0A7J6JT20</accession>
<keyword evidence="2" id="KW-1185">Reference proteome</keyword>
<sequence>MQPYPAYKACSSARIYSPCAAYLHDIADPHPDCQYRAVNQPNHALTNLPFLIHFLHTSQHSQCDLSPRSLSDLGHPGVLAHIHNAHRLPPGIGNRARTAGLSCLLLSHGTLPKDSFAGDASLPYSYERLTSTHR</sequence>